<dbReference type="InterPro" id="IPR006342">
    <property type="entry name" value="FkbM_mtfrase"/>
</dbReference>
<reference evidence="2" key="1">
    <citation type="submission" date="2023-10" db="EMBL/GenBank/DDBJ databases">
        <authorList>
            <person name="Chen Y."/>
            <person name="Shah S."/>
            <person name="Dougan E. K."/>
            <person name="Thang M."/>
            <person name="Chan C."/>
        </authorList>
    </citation>
    <scope>NUCLEOTIDE SEQUENCE [LARGE SCALE GENOMIC DNA]</scope>
</reference>
<dbReference type="Pfam" id="PF05050">
    <property type="entry name" value="Methyltransf_21"/>
    <property type="match status" value="1"/>
</dbReference>
<dbReference type="Proteomes" id="UP001189429">
    <property type="component" value="Unassembled WGS sequence"/>
</dbReference>
<dbReference type="PANTHER" id="PTHR34009">
    <property type="entry name" value="PROTEIN STAR"/>
    <property type="match status" value="1"/>
</dbReference>
<dbReference type="InterPro" id="IPR053202">
    <property type="entry name" value="EGF_Rcpt_Signaling_Reg"/>
</dbReference>
<accession>A0ABN9TDQ7</accession>
<dbReference type="PANTHER" id="PTHR34009:SF2">
    <property type="entry name" value="PROTEIN STAR"/>
    <property type="match status" value="1"/>
</dbReference>
<keyword evidence="3" id="KW-1185">Reference proteome</keyword>
<comment type="caution">
    <text evidence="2">The sequence shown here is derived from an EMBL/GenBank/DDBJ whole genome shotgun (WGS) entry which is preliminary data.</text>
</comment>
<evidence type="ECO:0000313" key="3">
    <source>
        <dbReference type="Proteomes" id="UP001189429"/>
    </source>
</evidence>
<protein>
    <recommendedName>
        <fullName evidence="1">Methyltransferase FkbM domain-containing protein</fullName>
    </recommendedName>
</protein>
<gene>
    <name evidence="2" type="ORF">PCOR1329_LOCUS38076</name>
</gene>
<dbReference type="SUPFAM" id="SSF53335">
    <property type="entry name" value="S-adenosyl-L-methionine-dependent methyltransferases"/>
    <property type="match status" value="1"/>
</dbReference>
<organism evidence="2 3">
    <name type="scientific">Prorocentrum cordatum</name>
    <dbReference type="NCBI Taxonomy" id="2364126"/>
    <lineage>
        <taxon>Eukaryota</taxon>
        <taxon>Sar</taxon>
        <taxon>Alveolata</taxon>
        <taxon>Dinophyceae</taxon>
        <taxon>Prorocentrales</taxon>
        <taxon>Prorocentraceae</taxon>
        <taxon>Prorocentrum</taxon>
    </lineage>
</organism>
<feature type="domain" description="Methyltransferase FkbM" evidence="1">
    <location>
        <begin position="207"/>
        <end position="367"/>
    </location>
</feature>
<dbReference type="EMBL" id="CAUYUJ010014615">
    <property type="protein sequence ID" value="CAK0843855.1"/>
    <property type="molecule type" value="Genomic_DNA"/>
</dbReference>
<dbReference type="InterPro" id="IPR029063">
    <property type="entry name" value="SAM-dependent_MTases_sf"/>
</dbReference>
<dbReference type="Gene3D" id="3.40.50.150">
    <property type="entry name" value="Vaccinia Virus protein VP39"/>
    <property type="match status" value="1"/>
</dbReference>
<evidence type="ECO:0000313" key="2">
    <source>
        <dbReference type="EMBL" id="CAK0843855.1"/>
    </source>
</evidence>
<proteinExistence type="predicted"/>
<evidence type="ECO:0000259" key="1">
    <source>
        <dbReference type="Pfam" id="PF05050"/>
    </source>
</evidence>
<sequence length="385" mass="41917">MGGQGNREGETRAEVMGREIRRFSLPVPVFPQEVGPLRQEGPSTPSSQLSSTIHDHAYVSMYSLGSRGFTVSGLIPHSSYILSAMAYGALLVGLLAVPASGLVAERVPESCLKRASCKGTFHYAPPSKPQAPGSGEVRLTDLVPQTAELSSQASIEQCISEWKTFDMKIGNNQNVKSTNEEDLKIFDRFFSGASGGTARTQGFFLEMGAFNGLAESNSLFFERCLGWTGLLVEGNPNQYRVMVENNTRPSAHKLNVAPSCASDDEEVQFVLGQTESGLVDMVGSNPAKEIANVHCGPLSLYLRDLGIAQVDFFSLDVEGAELLVLKTVDFSKVRIPVVMVESWNRDCKEDCPKREAVRELMLSNGYTLDTGLVPKSDVFYLVDEV</sequence>
<name>A0ABN9TDQ7_9DINO</name>